<evidence type="ECO:0000256" key="4">
    <source>
        <dbReference type="PIRSR" id="PIRSR606710-1"/>
    </source>
</evidence>
<protein>
    <submittedName>
        <fullName evidence="9">Glycoside hydrolase family 43 protein</fullName>
    </submittedName>
</protein>
<feature type="signal peptide" evidence="7">
    <location>
        <begin position="1"/>
        <end position="20"/>
    </location>
</feature>
<dbReference type="GO" id="GO:0005975">
    <property type="term" value="P:carbohydrate metabolic process"/>
    <property type="evidence" value="ECO:0007669"/>
    <property type="project" value="InterPro"/>
</dbReference>
<comment type="similarity">
    <text evidence="1 6">Belongs to the glycosyl hydrolase 43 family.</text>
</comment>
<dbReference type="PANTHER" id="PTHR42812:SF17">
    <property type="entry name" value="BETA-XYLOSIDASE C-TERMINAL CONCANAVALIN A-LIKE DOMAIN-CONTAINING PROTEIN-RELATED"/>
    <property type="match status" value="1"/>
</dbReference>
<dbReference type="CDD" id="cd18833">
    <property type="entry name" value="GH43_PcXyl-like"/>
    <property type="match status" value="1"/>
</dbReference>
<dbReference type="InterPro" id="IPR051795">
    <property type="entry name" value="Glycosyl_Hydrlase_43"/>
</dbReference>
<reference evidence="9" key="1">
    <citation type="journal article" date="2020" name="Stud. Mycol.">
        <title>101 Dothideomycetes genomes: a test case for predicting lifestyles and emergence of pathogens.</title>
        <authorList>
            <person name="Haridas S."/>
            <person name="Albert R."/>
            <person name="Binder M."/>
            <person name="Bloem J."/>
            <person name="Labutti K."/>
            <person name="Salamov A."/>
            <person name="Andreopoulos B."/>
            <person name="Baker S."/>
            <person name="Barry K."/>
            <person name="Bills G."/>
            <person name="Bluhm B."/>
            <person name="Cannon C."/>
            <person name="Castanera R."/>
            <person name="Culley D."/>
            <person name="Daum C."/>
            <person name="Ezra D."/>
            <person name="Gonzalez J."/>
            <person name="Henrissat B."/>
            <person name="Kuo A."/>
            <person name="Liang C."/>
            <person name="Lipzen A."/>
            <person name="Lutzoni F."/>
            <person name="Magnuson J."/>
            <person name="Mondo S."/>
            <person name="Nolan M."/>
            <person name="Ohm R."/>
            <person name="Pangilinan J."/>
            <person name="Park H.-J."/>
            <person name="Ramirez L."/>
            <person name="Alfaro M."/>
            <person name="Sun H."/>
            <person name="Tritt A."/>
            <person name="Yoshinaga Y."/>
            <person name="Zwiers L.-H."/>
            <person name="Turgeon B."/>
            <person name="Goodwin S."/>
            <person name="Spatafora J."/>
            <person name="Crous P."/>
            <person name="Grigoriev I."/>
        </authorList>
    </citation>
    <scope>NUCLEOTIDE SEQUENCE</scope>
    <source>
        <strain evidence="9">CBS 101060</strain>
    </source>
</reference>
<gene>
    <name evidence="9" type="ORF">M501DRAFT_939638</name>
</gene>
<evidence type="ECO:0000313" key="9">
    <source>
        <dbReference type="EMBL" id="KAF2836629.1"/>
    </source>
</evidence>
<comment type="caution">
    <text evidence="9">The sequence shown here is derived from an EMBL/GenBank/DDBJ whole genome shotgun (WGS) entry which is preliminary data.</text>
</comment>
<dbReference type="OrthoDB" id="408373at2759"/>
<dbReference type="Gene3D" id="2.115.10.20">
    <property type="entry name" value="Glycosyl hydrolase domain, family 43"/>
    <property type="match status" value="1"/>
</dbReference>
<evidence type="ECO:0000256" key="1">
    <source>
        <dbReference type="ARBA" id="ARBA00009865"/>
    </source>
</evidence>
<dbReference type="InterPro" id="IPR041542">
    <property type="entry name" value="GH43_C2"/>
</dbReference>
<feature type="active site" description="Proton donor" evidence="4">
    <location>
        <position position="203"/>
    </location>
</feature>
<evidence type="ECO:0000256" key="5">
    <source>
        <dbReference type="PIRSR" id="PIRSR606710-2"/>
    </source>
</evidence>
<dbReference type="Proteomes" id="UP000799429">
    <property type="component" value="Unassembled WGS sequence"/>
</dbReference>
<dbReference type="EMBL" id="MU006103">
    <property type="protein sequence ID" value="KAF2836629.1"/>
    <property type="molecule type" value="Genomic_DNA"/>
</dbReference>
<keyword evidence="7" id="KW-0732">Signal</keyword>
<dbReference type="PANTHER" id="PTHR42812">
    <property type="entry name" value="BETA-XYLOSIDASE"/>
    <property type="match status" value="1"/>
</dbReference>
<accession>A0A9P4S618</accession>
<sequence length="564" mass="62310">MKVLSSATCCALTLLGAVTAQESNYTNPVIPGYRPDPSCVSVKDTFYCVSSSFNHFPGLPVYASKDLVNWRHISNAIHDQSQIANYTQLHGQQRGVYAPTIRYHDGKFYIIVTFMSDGPPMFNALFTSDDPFNPQSWGPPLKWSTPELSSFDPDIFWDDDGQAYVTVHVFDIVGVNQYPLNTATGEYGQNYNLWNGTGAVWPEGPHMYKKDGFYYLMLAEGGTGPDHMATIARSKNIKGPYQPYENNPILTNRGTDEYFQAVGHADLFQDSTGNWWGSALSVRTGRVAGATPMGRETVLYPVMWEEGGWPHPRPVRGFMRGPLPPPSKDVPGKGPWVTEDDHYNFSGLSLPLHFVHFRLPPANLYNISDGRLIVHQSPSNLTGPETFDPEKDRIAFIGRRQTHTLFTFSVDLEFTPRTSGEEAGITLFLTQYQHADLGIINLNGTRQARFRTTAVGADSWKNIPRETTKVVPLSRDQPVRLQIQAVSDSEYEFSFRADAEGTERVVVGTVGAGLVAGGMGQFIGALVGVYATGNGAEGVTPASFARWEYEGQGQMVDYDVVVGS</sequence>
<dbReference type="InterPro" id="IPR023296">
    <property type="entry name" value="Glyco_hydro_beta-prop_sf"/>
</dbReference>
<dbReference type="Pfam" id="PF04616">
    <property type="entry name" value="Glyco_hydro_43"/>
    <property type="match status" value="1"/>
</dbReference>
<dbReference type="Gene3D" id="2.60.120.200">
    <property type="match status" value="1"/>
</dbReference>
<dbReference type="InterPro" id="IPR006710">
    <property type="entry name" value="Glyco_hydro_43"/>
</dbReference>
<dbReference type="SUPFAM" id="SSF49899">
    <property type="entry name" value="Concanavalin A-like lectins/glucanases"/>
    <property type="match status" value="1"/>
</dbReference>
<feature type="chain" id="PRO_5040178867" evidence="7">
    <location>
        <begin position="21"/>
        <end position="564"/>
    </location>
</feature>
<evidence type="ECO:0000256" key="7">
    <source>
        <dbReference type="SAM" id="SignalP"/>
    </source>
</evidence>
<evidence type="ECO:0000256" key="3">
    <source>
        <dbReference type="ARBA" id="ARBA00023295"/>
    </source>
</evidence>
<feature type="site" description="Important for catalytic activity, responsible for pKa modulation of the active site Glu and correct orientation of both the proton donor and substrate" evidence="5">
    <location>
        <position position="152"/>
    </location>
</feature>
<evidence type="ECO:0000259" key="8">
    <source>
        <dbReference type="Pfam" id="PF17851"/>
    </source>
</evidence>
<proteinExistence type="inferred from homology"/>
<dbReference type="SUPFAM" id="SSF75005">
    <property type="entry name" value="Arabinanase/levansucrase/invertase"/>
    <property type="match status" value="1"/>
</dbReference>
<feature type="active site" description="Proton acceptor" evidence="4">
    <location>
        <position position="36"/>
    </location>
</feature>
<keyword evidence="3 6" id="KW-0326">Glycosidase</keyword>
<keyword evidence="10" id="KW-1185">Reference proteome</keyword>
<name>A0A9P4S618_9PEZI</name>
<evidence type="ECO:0000313" key="10">
    <source>
        <dbReference type="Proteomes" id="UP000799429"/>
    </source>
</evidence>
<keyword evidence="2 6" id="KW-0378">Hydrolase</keyword>
<evidence type="ECO:0000256" key="6">
    <source>
        <dbReference type="RuleBase" id="RU361187"/>
    </source>
</evidence>
<dbReference type="GO" id="GO:0004553">
    <property type="term" value="F:hydrolase activity, hydrolyzing O-glycosyl compounds"/>
    <property type="evidence" value="ECO:0007669"/>
    <property type="project" value="InterPro"/>
</dbReference>
<organism evidence="9 10">
    <name type="scientific">Patellaria atrata CBS 101060</name>
    <dbReference type="NCBI Taxonomy" id="1346257"/>
    <lineage>
        <taxon>Eukaryota</taxon>
        <taxon>Fungi</taxon>
        <taxon>Dikarya</taxon>
        <taxon>Ascomycota</taxon>
        <taxon>Pezizomycotina</taxon>
        <taxon>Dothideomycetes</taxon>
        <taxon>Dothideomycetes incertae sedis</taxon>
        <taxon>Patellariales</taxon>
        <taxon>Patellariaceae</taxon>
        <taxon>Patellaria</taxon>
    </lineage>
</organism>
<feature type="domain" description="Beta-xylosidase C-terminal Concanavalin A-like" evidence="8">
    <location>
        <begin position="344"/>
        <end position="550"/>
    </location>
</feature>
<evidence type="ECO:0000256" key="2">
    <source>
        <dbReference type="ARBA" id="ARBA00022801"/>
    </source>
</evidence>
<dbReference type="InterPro" id="IPR013320">
    <property type="entry name" value="ConA-like_dom_sf"/>
</dbReference>
<dbReference type="AlphaFoldDB" id="A0A9P4S618"/>
<dbReference type="Pfam" id="PF17851">
    <property type="entry name" value="GH43_C2"/>
    <property type="match status" value="1"/>
</dbReference>